<feature type="transmembrane region" description="Helical" evidence="1">
    <location>
        <begin position="95"/>
        <end position="111"/>
    </location>
</feature>
<dbReference type="EMBL" id="LWSG01000017">
    <property type="protein sequence ID" value="OAS85908.1"/>
    <property type="molecule type" value="Genomic_DNA"/>
</dbReference>
<dbReference type="OrthoDB" id="2618406at2"/>
<evidence type="ECO:0008006" key="4">
    <source>
        <dbReference type="Google" id="ProtNLM"/>
    </source>
</evidence>
<accession>A0A179SXB6</accession>
<comment type="caution">
    <text evidence="2">The sequence shown here is derived from an EMBL/GenBank/DDBJ whole genome shotgun (WGS) entry which is preliminary data.</text>
</comment>
<dbReference type="Gene3D" id="1.10.3730.20">
    <property type="match status" value="1"/>
</dbReference>
<keyword evidence="3" id="KW-1185">Reference proteome</keyword>
<dbReference type="Proteomes" id="UP000078534">
    <property type="component" value="Unassembled WGS sequence"/>
</dbReference>
<evidence type="ECO:0000256" key="1">
    <source>
        <dbReference type="SAM" id="Phobius"/>
    </source>
</evidence>
<reference evidence="3" key="1">
    <citation type="submission" date="2016-04" db="EMBL/GenBank/DDBJ databases">
        <authorList>
            <person name="Lyu Z."/>
            <person name="Lyu W."/>
        </authorList>
    </citation>
    <scope>NUCLEOTIDE SEQUENCE [LARGE SCALE GENOMIC DNA]</scope>
    <source>
        <strain evidence="3">C44</strain>
    </source>
</reference>
<dbReference type="AlphaFoldDB" id="A0A179SXB6"/>
<feature type="transmembrane region" description="Helical" evidence="1">
    <location>
        <begin position="37"/>
        <end position="56"/>
    </location>
</feature>
<proteinExistence type="predicted"/>
<gene>
    <name evidence="2" type="ORF">A6K24_23255</name>
</gene>
<sequence>MILLSLFLMLGGLLIINAIYAYQTKHIDSNFLHTLWYYIKLVPFFLSASMMIGYGVKYLTKIVDDLTFSLIVSKGMEILVSVAIGYIFLKEIPNWRTGIGITIILIGFWILKGK</sequence>
<evidence type="ECO:0000313" key="2">
    <source>
        <dbReference type="EMBL" id="OAS85908.1"/>
    </source>
</evidence>
<keyword evidence="1" id="KW-1133">Transmembrane helix</keyword>
<feature type="transmembrane region" description="Helical" evidence="1">
    <location>
        <begin position="68"/>
        <end position="89"/>
    </location>
</feature>
<keyword evidence="1" id="KW-0812">Transmembrane</keyword>
<protein>
    <recommendedName>
        <fullName evidence="4">EamA domain-containing protein</fullName>
    </recommendedName>
</protein>
<keyword evidence="1" id="KW-0472">Membrane</keyword>
<dbReference type="RefSeq" id="WP_066333098.1">
    <property type="nucleotide sequence ID" value="NZ_LWSG01000017.1"/>
</dbReference>
<evidence type="ECO:0000313" key="3">
    <source>
        <dbReference type="Proteomes" id="UP000078534"/>
    </source>
</evidence>
<organism evidence="2 3">
    <name type="scientific">Metabacillus litoralis</name>
    <dbReference type="NCBI Taxonomy" id="152268"/>
    <lineage>
        <taxon>Bacteria</taxon>
        <taxon>Bacillati</taxon>
        <taxon>Bacillota</taxon>
        <taxon>Bacilli</taxon>
        <taxon>Bacillales</taxon>
        <taxon>Bacillaceae</taxon>
        <taxon>Metabacillus</taxon>
    </lineage>
</organism>
<name>A0A179SXB6_9BACI</name>